<sequence>MPKYLVLSLLLFSCHVSSADNFEQLLQKNIASLSEKVFKSADNEQLLDDYNQKRMSFINFAEDNVFSCGFIGLPYQPTPKILYQLTYQTSKETWTPLANNHNVISYWQVNYHKCQWITCKSLLLSSALIDMEAHEVI</sequence>
<proteinExistence type="predicted"/>
<protein>
    <recommendedName>
        <fullName evidence="4">Orphan protein</fullName>
    </recommendedName>
</protein>
<evidence type="ECO:0008006" key="4">
    <source>
        <dbReference type="Google" id="ProtNLM"/>
    </source>
</evidence>
<dbReference type="STRING" id="225849.swp_1324"/>
<dbReference type="AlphaFoldDB" id="B8CJL4"/>
<reference evidence="2 3" key="1">
    <citation type="journal article" date="2008" name="PLoS ONE">
        <title>Environmental adaptation: genomic analysis of the piezotolerant and psychrotolerant deep-sea iron reducing bacterium Shewanella piezotolerans WP3.</title>
        <authorList>
            <person name="Wang F."/>
            <person name="Wang J."/>
            <person name="Jian H."/>
            <person name="Zhang B."/>
            <person name="Li S."/>
            <person name="Wang F."/>
            <person name="Zeng X."/>
            <person name="Gao L."/>
            <person name="Bartlett D.H."/>
            <person name="Yu J."/>
            <person name="Hu S."/>
            <person name="Xiao X."/>
        </authorList>
    </citation>
    <scope>NUCLEOTIDE SEQUENCE [LARGE SCALE GENOMIC DNA]</scope>
    <source>
        <strain evidence="3">WP3 / JCM 13877</strain>
    </source>
</reference>
<gene>
    <name evidence="2" type="ordered locus">swp_1324</name>
</gene>
<dbReference type="KEGG" id="swp:swp_1324"/>
<evidence type="ECO:0000313" key="2">
    <source>
        <dbReference type="EMBL" id="ACJ28111.1"/>
    </source>
</evidence>
<evidence type="ECO:0000256" key="1">
    <source>
        <dbReference type="SAM" id="SignalP"/>
    </source>
</evidence>
<accession>B8CJL4</accession>
<dbReference type="RefSeq" id="WP_020911489.1">
    <property type="nucleotide sequence ID" value="NC_011566.1"/>
</dbReference>
<name>B8CJL4_SHEPW</name>
<keyword evidence="1" id="KW-0732">Signal</keyword>
<evidence type="ECO:0000313" key="3">
    <source>
        <dbReference type="Proteomes" id="UP000000753"/>
    </source>
</evidence>
<feature type="signal peptide" evidence="1">
    <location>
        <begin position="1"/>
        <end position="19"/>
    </location>
</feature>
<dbReference type="HOGENOM" id="CLU_1863805_0_0_6"/>
<keyword evidence="3" id="KW-1185">Reference proteome</keyword>
<organism evidence="2 3">
    <name type="scientific">Shewanella piezotolerans (strain WP3 / JCM 13877)</name>
    <dbReference type="NCBI Taxonomy" id="225849"/>
    <lineage>
        <taxon>Bacteria</taxon>
        <taxon>Pseudomonadati</taxon>
        <taxon>Pseudomonadota</taxon>
        <taxon>Gammaproteobacteria</taxon>
        <taxon>Alteromonadales</taxon>
        <taxon>Shewanellaceae</taxon>
        <taxon>Shewanella</taxon>
    </lineage>
</organism>
<dbReference type="EMBL" id="CP000472">
    <property type="protein sequence ID" value="ACJ28111.1"/>
    <property type="molecule type" value="Genomic_DNA"/>
</dbReference>
<feature type="chain" id="PRO_5002866721" description="Orphan protein" evidence="1">
    <location>
        <begin position="20"/>
        <end position="137"/>
    </location>
</feature>
<dbReference type="Proteomes" id="UP000000753">
    <property type="component" value="Chromosome"/>
</dbReference>